<sequence>MDLSKKRKCVEQDPDQTVPSDKVWFDDGNVILQAGAIQFKVHRSFLGMYSPVLKTAVSPPPPRSYGLRVEGCPVVHVSGSPKDLAIVLQALYHRDSYYQCIHPTWKKIGNWRHSQLGHNLGIGRLYYEYPCDLQDFDMLDRYSQVAGSDGLDVHVIILAREQHLDSVLPVALYGCCCDFDAEDLRESNERDGTTSLPLRDLVSCLAAYQSLARLQAETTFPWLDRTSTTYTSCQPPTRKRCTAARMQVKNNLLYPVAEVQGLLTWEDLINKHPLDKMCDLCAEVASELHEAGRKKIWIALPGTFGLPNWEELKKEPT</sequence>
<proteinExistence type="predicted"/>
<dbReference type="EMBL" id="KV417505">
    <property type="protein sequence ID" value="KZP28179.1"/>
    <property type="molecule type" value="Genomic_DNA"/>
</dbReference>
<organism evidence="2">
    <name type="scientific">Athelia psychrophila</name>
    <dbReference type="NCBI Taxonomy" id="1759441"/>
    <lineage>
        <taxon>Eukaryota</taxon>
        <taxon>Fungi</taxon>
        <taxon>Dikarya</taxon>
        <taxon>Basidiomycota</taxon>
        <taxon>Agaricomycotina</taxon>
        <taxon>Agaricomycetes</taxon>
        <taxon>Agaricomycetidae</taxon>
        <taxon>Atheliales</taxon>
        <taxon>Atheliaceae</taxon>
        <taxon>Athelia</taxon>
    </lineage>
</organism>
<evidence type="ECO:0000313" key="2">
    <source>
        <dbReference type="EMBL" id="KZP28179.1"/>
    </source>
</evidence>
<dbReference type="PROSITE" id="PS50097">
    <property type="entry name" value="BTB"/>
    <property type="match status" value="1"/>
</dbReference>
<reference evidence="2" key="1">
    <citation type="journal article" date="2016" name="Mol. Biol. Evol.">
        <title>Comparative Genomics of Early-Diverging Mushroom-Forming Fungi Provides Insights into the Origins of Lignocellulose Decay Capabilities.</title>
        <authorList>
            <person name="Nagy L.G."/>
            <person name="Riley R."/>
            <person name="Tritt A."/>
            <person name="Adam C."/>
            <person name="Daum C."/>
            <person name="Floudas D."/>
            <person name="Sun H."/>
            <person name="Yadav J.S."/>
            <person name="Pangilinan J."/>
            <person name="Larsson K.H."/>
            <person name="Matsuura K."/>
            <person name="Barry K."/>
            <person name="Labutti K."/>
            <person name="Kuo R."/>
            <person name="Ohm R.A."/>
            <person name="Bhattacharya S.S."/>
            <person name="Shirouzu T."/>
            <person name="Yoshinaga Y."/>
            <person name="Martin F.M."/>
            <person name="Grigoriev I.V."/>
            <person name="Hibbett D.S."/>
        </authorList>
    </citation>
    <scope>NUCLEOTIDE SEQUENCE [LARGE SCALE GENOMIC DNA]</scope>
    <source>
        <strain evidence="2">CBS 109695</strain>
    </source>
</reference>
<evidence type="ECO:0000259" key="1">
    <source>
        <dbReference type="PROSITE" id="PS50097"/>
    </source>
</evidence>
<accession>A0A166RE92</accession>
<protein>
    <recommendedName>
        <fullName evidence="1">BTB domain-containing protein</fullName>
    </recommendedName>
</protein>
<dbReference type="OrthoDB" id="3027208at2759"/>
<gene>
    <name evidence="2" type="ORF">FIBSPDRAFT_886049</name>
</gene>
<dbReference type="AlphaFoldDB" id="A0A166RE92"/>
<name>A0A166RE92_9AGAM</name>
<feature type="domain" description="BTB" evidence="1">
    <location>
        <begin position="28"/>
        <end position="92"/>
    </location>
</feature>
<dbReference type="InterPro" id="IPR000210">
    <property type="entry name" value="BTB/POZ_dom"/>
</dbReference>